<organism evidence="1 2">
    <name type="scientific">Ridgeia piscesae</name>
    <name type="common">Tubeworm</name>
    <dbReference type="NCBI Taxonomy" id="27915"/>
    <lineage>
        <taxon>Eukaryota</taxon>
        <taxon>Metazoa</taxon>
        <taxon>Spiralia</taxon>
        <taxon>Lophotrochozoa</taxon>
        <taxon>Annelida</taxon>
        <taxon>Polychaeta</taxon>
        <taxon>Sedentaria</taxon>
        <taxon>Canalipalpata</taxon>
        <taxon>Sabellida</taxon>
        <taxon>Siboglinidae</taxon>
        <taxon>Ridgeia</taxon>
    </lineage>
</organism>
<dbReference type="EMBL" id="JAODUO010000669">
    <property type="protein sequence ID" value="KAK2176320.1"/>
    <property type="molecule type" value="Genomic_DNA"/>
</dbReference>
<name>A0AAD9NNA5_RIDPI</name>
<proteinExistence type="predicted"/>
<comment type="caution">
    <text evidence="1">The sequence shown here is derived from an EMBL/GenBank/DDBJ whole genome shotgun (WGS) entry which is preliminary data.</text>
</comment>
<reference evidence="1" key="1">
    <citation type="journal article" date="2023" name="Mol. Biol. Evol.">
        <title>Third-Generation Sequencing Reveals the Adaptive Role of the Epigenome in Three Deep-Sea Polychaetes.</title>
        <authorList>
            <person name="Perez M."/>
            <person name="Aroh O."/>
            <person name="Sun Y."/>
            <person name="Lan Y."/>
            <person name="Juniper S.K."/>
            <person name="Young C.R."/>
            <person name="Angers B."/>
            <person name="Qian P.Y."/>
        </authorList>
    </citation>
    <scope>NUCLEOTIDE SEQUENCE</scope>
    <source>
        <strain evidence="1">R07B-5</strain>
    </source>
</reference>
<dbReference type="Proteomes" id="UP001209878">
    <property type="component" value="Unassembled WGS sequence"/>
</dbReference>
<dbReference type="AlphaFoldDB" id="A0AAD9NNA5"/>
<evidence type="ECO:0000313" key="1">
    <source>
        <dbReference type="EMBL" id="KAK2176320.1"/>
    </source>
</evidence>
<evidence type="ECO:0000313" key="2">
    <source>
        <dbReference type="Proteomes" id="UP001209878"/>
    </source>
</evidence>
<accession>A0AAD9NNA5</accession>
<protein>
    <submittedName>
        <fullName evidence="1">Uncharacterized protein</fullName>
    </submittedName>
</protein>
<gene>
    <name evidence="1" type="ORF">NP493_670g00006</name>
</gene>
<keyword evidence="2" id="KW-1185">Reference proteome</keyword>
<sequence>MGPKIVHCGTPALMVVNLDFTLPIFTRCLRWHKKDVRHLVIKFGNPSDAHLVRIHWWSTLSNALLKSTSSTQMMVPLESSAAFHMCTSSISACTVDVPLTDPNCWGSTSTAMAVIQAQMIWSK</sequence>